<reference evidence="2" key="1">
    <citation type="journal article" date="2023" name="Mol. Phylogenet. Evol.">
        <title>Genome-scale phylogeny and comparative genomics of the fungal order Sordariales.</title>
        <authorList>
            <person name="Hensen N."/>
            <person name="Bonometti L."/>
            <person name="Westerberg I."/>
            <person name="Brannstrom I.O."/>
            <person name="Guillou S."/>
            <person name="Cros-Aarteil S."/>
            <person name="Calhoun S."/>
            <person name="Haridas S."/>
            <person name="Kuo A."/>
            <person name="Mondo S."/>
            <person name="Pangilinan J."/>
            <person name="Riley R."/>
            <person name="LaButti K."/>
            <person name="Andreopoulos B."/>
            <person name="Lipzen A."/>
            <person name="Chen C."/>
            <person name="Yan M."/>
            <person name="Daum C."/>
            <person name="Ng V."/>
            <person name="Clum A."/>
            <person name="Steindorff A."/>
            <person name="Ohm R.A."/>
            <person name="Martin F."/>
            <person name="Silar P."/>
            <person name="Natvig D.O."/>
            <person name="Lalanne C."/>
            <person name="Gautier V."/>
            <person name="Ament-Velasquez S.L."/>
            <person name="Kruys A."/>
            <person name="Hutchinson M.I."/>
            <person name="Powell A.J."/>
            <person name="Barry K."/>
            <person name="Miller A.N."/>
            <person name="Grigoriev I.V."/>
            <person name="Debuchy R."/>
            <person name="Gladieux P."/>
            <person name="Hiltunen Thoren M."/>
            <person name="Johannesson H."/>
        </authorList>
    </citation>
    <scope>NUCLEOTIDE SEQUENCE</scope>
    <source>
        <strain evidence="2">CBS 103.79</strain>
    </source>
</reference>
<proteinExistence type="predicted"/>
<evidence type="ECO:0000313" key="3">
    <source>
        <dbReference type="Proteomes" id="UP001303889"/>
    </source>
</evidence>
<evidence type="ECO:0000313" key="2">
    <source>
        <dbReference type="EMBL" id="KAK3904982.1"/>
    </source>
</evidence>
<sequence length="360" mass="40955">MDRQFPNNAPHPSRKPTMDRNSLGQVVLRLQAQFIRASLAEEIAEFEKYFQEILETTSVFLVSTERVSDSPSLVVVDQAAVVKTVCHFLASSNAILEFLHFQRIRTGLAGGGDRSLEKQVKDAQAMVGALLNTLILYRKAESYPGKTSGLVYDEDVTVFGNFILHKNRDADPSDVPDPNDNEEDMGKLIQYWHTEGILHPLRHVPGTAWHKFFGNIKPGPIMRPALFRERKPLPSFKVIFPQTISWLKDELIAEYDKYRHMFERFRRLPGPRLPENIRHVSTTLLGFDEAEYLHLEDMSEIPCPEYDLFGMSRFEALNAELNTPELAGIALLGADVPPVPVILMGQPTRYCLQFDGLWDF</sequence>
<dbReference type="InterPro" id="IPR031472">
    <property type="entry name" value="MAT1-1-2/MatA-2/Smr1"/>
</dbReference>
<feature type="region of interest" description="Disordered" evidence="1">
    <location>
        <begin position="1"/>
        <end position="20"/>
    </location>
</feature>
<keyword evidence="3" id="KW-1185">Reference proteome</keyword>
<dbReference type="Proteomes" id="UP001303889">
    <property type="component" value="Unassembled WGS sequence"/>
</dbReference>
<dbReference type="Pfam" id="PF17043">
    <property type="entry name" value="MAT1-1-2"/>
    <property type="match status" value="1"/>
</dbReference>
<dbReference type="EMBL" id="MU855375">
    <property type="protein sequence ID" value="KAK3904982.1"/>
    <property type="molecule type" value="Genomic_DNA"/>
</dbReference>
<protein>
    <submittedName>
        <fullName evidence="2">Mat A-2</fullName>
    </submittedName>
</protein>
<gene>
    <name evidence="2" type="ORF">C8A05DRAFT_13162</name>
</gene>
<accession>A0AAN6RVH4</accession>
<evidence type="ECO:0000256" key="1">
    <source>
        <dbReference type="SAM" id="MobiDB-lite"/>
    </source>
</evidence>
<dbReference type="AlphaFoldDB" id="A0AAN6RVH4"/>
<reference evidence="2" key="2">
    <citation type="submission" date="2023-05" db="EMBL/GenBank/DDBJ databases">
        <authorList>
            <consortium name="Lawrence Berkeley National Laboratory"/>
            <person name="Steindorff A."/>
            <person name="Hensen N."/>
            <person name="Bonometti L."/>
            <person name="Westerberg I."/>
            <person name="Brannstrom I.O."/>
            <person name="Guillou S."/>
            <person name="Cros-Aarteil S."/>
            <person name="Calhoun S."/>
            <person name="Haridas S."/>
            <person name="Kuo A."/>
            <person name="Mondo S."/>
            <person name="Pangilinan J."/>
            <person name="Riley R."/>
            <person name="Labutti K."/>
            <person name="Andreopoulos B."/>
            <person name="Lipzen A."/>
            <person name="Chen C."/>
            <person name="Yanf M."/>
            <person name="Daum C."/>
            <person name="Ng V."/>
            <person name="Clum A."/>
            <person name="Ohm R."/>
            <person name="Martin F."/>
            <person name="Silar P."/>
            <person name="Natvig D."/>
            <person name="Lalanne C."/>
            <person name="Gautier V."/>
            <person name="Ament-Velasquez S.L."/>
            <person name="Kruys A."/>
            <person name="Hutchinson M.I."/>
            <person name="Powell A.J."/>
            <person name="Barry K."/>
            <person name="Miller A.N."/>
            <person name="Grigoriev I.V."/>
            <person name="Debuchy R."/>
            <person name="Gladieux P."/>
            <person name="Thoren M.H."/>
            <person name="Johannesson H."/>
        </authorList>
    </citation>
    <scope>NUCLEOTIDE SEQUENCE</scope>
    <source>
        <strain evidence="2">CBS 103.79</strain>
    </source>
</reference>
<organism evidence="2 3">
    <name type="scientific">Staphylotrichum tortipilum</name>
    <dbReference type="NCBI Taxonomy" id="2831512"/>
    <lineage>
        <taxon>Eukaryota</taxon>
        <taxon>Fungi</taxon>
        <taxon>Dikarya</taxon>
        <taxon>Ascomycota</taxon>
        <taxon>Pezizomycotina</taxon>
        <taxon>Sordariomycetes</taxon>
        <taxon>Sordariomycetidae</taxon>
        <taxon>Sordariales</taxon>
        <taxon>Chaetomiaceae</taxon>
        <taxon>Staphylotrichum</taxon>
    </lineage>
</organism>
<name>A0AAN6RVH4_9PEZI</name>
<comment type="caution">
    <text evidence="2">The sequence shown here is derived from an EMBL/GenBank/DDBJ whole genome shotgun (WGS) entry which is preliminary data.</text>
</comment>